<evidence type="ECO:0000259" key="17">
    <source>
        <dbReference type="Pfam" id="PF00593"/>
    </source>
</evidence>
<dbReference type="CDD" id="cd01347">
    <property type="entry name" value="ligand_gated_channel"/>
    <property type="match status" value="1"/>
</dbReference>
<dbReference type="GO" id="GO:0015891">
    <property type="term" value="P:siderophore transport"/>
    <property type="evidence" value="ECO:0007669"/>
    <property type="project" value="InterPro"/>
</dbReference>
<reference evidence="19 20" key="1">
    <citation type="journal article" date="2008" name="Int. J. Syst. Evol. Microbiol.">
        <title>Description of Roseateles aquatilis sp. nov. and Roseateles terrae sp. nov., in the class Betaproteobacteria, and emended description of the genus Roseateles.</title>
        <authorList>
            <person name="Gomila M."/>
            <person name="Bowien B."/>
            <person name="Falsen E."/>
            <person name="Moore E.R."/>
            <person name="Lalucat J."/>
        </authorList>
    </citation>
    <scope>NUCLEOTIDE SEQUENCE [LARGE SCALE GENOMIC DNA]</scope>
    <source>
        <strain evidence="19 20">CCUG 48205</strain>
    </source>
</reference>
<dbReference type="GO" id="GO:0015344">
    <property type="term" value="F:siderophore uptake transmembrane transporter activity"/>
    <property type="evidence" value="ECO:0007669"/>
    <property type="project" value="TreeGrafter"/>
</dbReference>
<evidence type="ECO:0000256" key="2">
    <source>
        <dbReference type="ARBA" id="ARBA00009810"/>
    </source>
</evidence>
<dbReference type="Proteomes" id="UP000197468">
    <property type="component" value="Unassembled WGS sequence"/>
</dbReference>
<evidence type="ECO:0000313" key="20">
    <source>
        <dbReference type="Proteomes" id="UP000197468"/>
    </source>
</evidence>
<keyword evidence="9" id="KW-0406">Ion transport</keyword>
<comment type="similarity">
    <text evidence="2 14 15">Belongs to the TonB-dependent receptor family.</text>
</comment>
<evidence type="ECO:0000256" key="10">
    <source>
        <dbReference type="ARBA" id="ARBA00023077"/>
    </source>
</evidence>
<dbReference type="PROSITE" id="PS52016">
    <property type="entry name" value="TONB_DEPENDENT_REC_3"/>
    <property type="match status" value="1"/>
</dbReference>
<dbReference type="SUPFAM" id="SSF56935">
    <property type="entry name" value="Porins"/>
    <property type="match status" value="1"/>
</dbReference>
<dbReference type="InterPro" id="IPR010105">
    <property type="entry name" value="TonB_sidphr_rcpt"/>
</dbReference>
<keyword evidence="5" id="KW-0410">Iron transport</keyword>
<keyword evidence="10 15" id="KW-0798">TonB box</keyword>
<organism evidence="19 20">
    <name type="scientific">Roseateles aquatilis</name>
    <dbReference type="NCBI Taxonomy" id="431061"/>
    <lineage>
        <taxon>Bacteria</taxon>
        <taxon>Pseudomonadati</taxon>
        <taxon>Pseudomonadota</taxon>
        <taxon>Betaproteobacteria</taxon>
        <taxon>Burkholderiales</taxon>
        <taxon>Sphaerotilaceae</taxon>
        <taxon>Roseateles</taxon>
    </lineage>
</organism>
<dbReference type="InterPro" id="IPR000531">
    <property type="entry name" value="Beta-barrel_TonB"/>
</dbReference>
<dbReference type="Pfam" id="PF07715">
    <property type="entry name" value="Plug"/>
    <property type="match status" value="1"/>
</dbReference>
<feature type="domain" description="TonB-dependent receptor plug" evidence="18">
    <location>
        <begin position="102"/>
        <end position="207"/>
    </location>
</feature>
<dbReference type="GO" id="GO:0038023">
    <property type="term" value="F:signaling receptor activity"/>
    <property type="evidence" value="ECO:0007669"/>
    <property type="project" value="InterPro"/>
</dbReference>
<evidence type="ECO:0000256" key="8">
    <source>
        <dbReference type="ARBA" id="ARBA00023004"/>
    </source>
</evidence>
<dbReference type="InterPro" id="IPR012910">
    <property type="entry name" value="Plug_dom"/>
</dbReference>
<dbReference type="EMBL" id="NIOF01000004">
    <property type="protein sequence ID" value="OWQ90690.1"/>
    <property type="molecule type" value="Genomic_DNA"/>
</dbReference>
<dbReference type="Gene3D" id="2.170.130.10">
    <property type="entry name" value="TonB-dependent receptor, plug domain"/>
    <property type="match status" value="1"/>
</dbReference>
<comment type="caution">
    <text evidence="19">The sequence shown here is derived from an EMBL/GenBank/DDBJ whole genome shotgun (WGS) entry which is preliminary data.</text>
</comment>
<evidence type="ECO:0000256" key="16">
    <source>
        <dbReference type="SAM" id="MobiDB-lite"/>
    </source>
</evidence>
<dbReference type="AlphaFoldDB" id="A0A246JDP3"/>
<keyword evidence="13 14" id="KW-0998">Cell outer membrane</keyword>
<evidence type="ECO:0000256" key="15">
    <source>
        <dbReference type="RuleBase" id="RU003357"/>
    </source>
</evidence>
<evidence type="ECO:0000259" key="18">
    <source>
        <dbReference type="Pfam" id="PF07715"/>
    </source>
</evidence>
<evidence type="ECO:0008006" key="21">
    <source>
        <dbReference type="Google" id="ProtNLM"/>
    </source>
</evidence>
<name>A0A246JDP3_9BURK</name>
<keyword evidence="3 14" id="KW-0813">Transport</keyword>
<keyword evidence="11 14" id="KW-0472">Membrane</keyword>
<evidence type="ECO:0000256" key="12">
    <source>
        <dbReference type="ARBA" id="ARBA00023170"/>
    </source>
</evidence>
<sequence length="744" mass="81639">MSTTMISPVRVPSLRPTSLRPTTLRSAAVAAPRRPRLVPTALAACAALAALTAGLPARAQEAAPAEDAKPALPTVRVQGSRAGDSGRVVKRAAVGTKTETPLIEVPQSVHVITARELEDRGLTTLTEAVRQTPGVAVNPYGNDSRAPDWVILRGFDGWYTSSYRDGLIQTVGQTFLGVQTEVYGLERLEILLGPSSVLFGKGDVGGVVNRVSKVPTDDMVPEIELQTGSFGRKQAAADVGGSLDQDGSLRYRLVGLYLDTGTQEKYPNGQRMERRRNYLAPSLRWDLAPRTSLILQAEHLQDDASDDVQYVTGADGQPTSVKEGDPRYSRIKTGSDAGGYQFEHRFGDAPGDWRLSHKLRVARRTMDKHHILSWLDADGVTLQRQARHDVESVNETTTDTTLQGTVTTGALQHGLLFGVDWDRSKARWQRWQDMTRPLDMNRPVYGIDIASPTTPVADNVITTTQLGFYAQDQLRWGEHWRFTIGARHDRVKTDSDDRLGATQARQQDSATTGRVGVNYLLGDGWSPYVSYAESFVPNVGTDFSGKTFVPSDGRQVEAGIKYLPKDKPYAFTAAVFNLRKTNVVGYDPVTFDAHQIGSVRSRGIELSANAELTRQLRLMASYTALDLKVLSSANSAEVGHTPILVPERTGSLWLDYSVADGTLAGLGFGAGLRYVGKRWNNEANTSSQPDYTLVDASVRYVTGPWRFSLSGSNLFDKRYYSAVAYGSYFRGEQRSLLLSAKYHF</sequence>
<evidence type="ECO:0000256" key="4">
    <source>
        <dbReference type="ARBA" id="ARBA00022452"/>
    </source>
</evidence>
<dbReference type="InterPro" id="IPR039426">
    <property type="entry name" value="TonB-dep_rcpt-like"/>
</dbReference>
<keyword evidence="7" id="KW-0732">Signal</keyword>
<dbReference type="PANTHER" id="PTHR32552:SF68">
    <property type="entry name" value="FERRICHROME OUTER MEMBRANE TRANSPORTER_PHAGE RECEPTOR"/>
    <property type="match status" value="1"/>
</dbReference>
<feature type="domain" description="TonB-dependent receptor-like beta-barrel" evidence="17">
    <location>
        <begin position="289"/>
        <end position="714"/>
    </location>
</feature>
<dbReference type="GO" id="GO:0009279">
    <property type="term" value="C:cell outer membrane"/>
    <property type="evidence" value="ECO:0007669"/>
    <property type="project" value="UniProtKB-SubCell"/>
</dbReference>
<feature type="region of interest" description="Disordered" evidence="16">
    <location>
        <begin position="62"/>
        <end position="83"/>
    </location>
</feature>
<evidence type="ECO:0000256" key="9">
    <source>
        <dbReference type="ARBA" id="ARBA00023065"/>
    </source>
</evidence>
<dbReference type="OrthoDB" id="127311at2"/>
<evidence type="ECO:0000256" key="1">
    <source>
        <dbReference type="ARBA" id="ARBA00004571"/>
    </source>
</evidence>
<evidence type="ECO:0000313" key="19">
    <source>
        <dbReference type="EMBL" id="OWQ90690.1"/>
    </source>
</evidence>
<gene>
    <name evidence="19" type="ORF">CDN99_10905</name>
</gene>
<dbReference type="NCBIfam" id="TIGR01783">
    <property type="entry name" value="TonB-siderophor"/>
    <property type="match status" value="1"/>
</dbReference>
<comment type="subcellular location">
    <subcellularLocation>
        <location evidence="1 14">Cell outer membrane</location>
        <topology evidence="1 14">Multi-pass membrane protein</topology>
    </subcellularLocation>
</comment>
<evidence type="ECO:0000256" key="13">
    <source>
        <dbReference type="ARBA" id="ARBA00023237"/>
    </source>
</evidence>
<keyword evidence="4 14" id="KW-1134">Transmembrane beta strand</keyword>
<dbReference type="PANTHER" id="PTHR32552">
    <property type="entry name" value="FERRICHROME IRON RECEPTOR-RELATED"/>
    <property type="match status" value="1"/>
</dbReference>
<evidence type="ECO:0000256" key="14">
    <source>
        <dbReference type="PROSITE-ProRule" id="PRU01360"/>
    </source>
</evidence>
<keyword evidence="20" id="KW-1185">Reference proteome</keyword>
<dbReference type="InterPro" id="IPR037066">
    <property type="entry name" value="Plug_dom_sf"/>
</dbReference>
<keyword evidence="8" id="KW-0408">Iron</keyword>
<dbReference type="Gene3D" id="2.40.170.20">
    <property type="entry name" value="TonB-dependent receptor, beta-barrel domain"/>
    <property type="match status" value="1"/>
</dbReference>
<evidence type="ECO:0000256" key="5">
    <source>
        <dbReference type="ARBA" id="ARBA00022496"/>
    </source>
</evidence>
<evidence type="ECO:0000256" key="11">
    <source>
        <dbReference type="ARBA" id="ARBA00023136"/>
    </source>
</evidence>
<evidence type="ECO:0000256" key="6">
    <source>
        <dbReference type="ARBA" id="ARBA00022692"/>
    </source>
</evidence>
<feature type="compositionally biased region" description="Low complexity" evidence="16">
    <location>
        <begin position="62"/>
        <end position="73"/>
    </location>
</feature>
<dbReference type="Pfam" id="PF00593">
    <property type="entry name" value="TonB_dep_Rec_b-barrel"/>
    <property type="match status" value="1"/>
</dbReference>
<keyword evidence="12" id="KW-0675">Receptor</keyword>
<accession>A0A246JDP3</accession>
<protein>
    <recommendedName>
        <fullName evidence="21">TonB-dependent siderophore receptor</fullName>
    </recommendedName>
</protein>
<evidence type="ECO:0000256" key="3">
    <source>
        <dbReference type="ARBA" id="ARBA00022448"/>
    </source>
</evidence>
<dbReference type="RefSeq" id="WP_088384897.1">
    <property type="nucleotide sequence ID" value="NZ_NIOF01000004.1"/>
</dbReference>
<proteinExistence type="inferred from homology"/>
<dbReference type="InterPro" id="IPR036942">
    <property type="entry name" value="Beta-barrel_TonB_sf"/>
</dbReference>
<keyword evidence="6 14" id="KW-0812">Transmembrane</keyword>
<evidence type="ECO:0000256" key="7">
    <source>
        <dbReference type="ARBA" id="ARBA00022729"/>
    </source>
</evidence>